<dbReference type="Proteomes" id="UP000251431">
    <property type="component" value="Unassembled WGS sequence"/>
</dbReference>
<feature type="region of interest" description="Disordered" evidence="1">
    <location>
        <begin position="44"/>
        <end position="67"/>
    </location>
</feature>
<dbReference type="PROSITE" id="PS51257">
    <property type="entry name" value="PROKAR_LIPOPROTEIN"/>
    <property type="match status" value="1"/>
</dbReference>
<evidence type="ECO:0000313" key="4">
    <source>
        <dbReference type="EMBL" id="SPT97752.1"/>
    </source>
</evidence>
<dbReference type="EMBL" id="UAQE01000001">
    <property type="protein sequence ID" value="SPT97752.1"/>
    <property type="molecule type" value="Genomic_DNA"/>
</dbReference>
<dbReference type="InterPro" id="IPR011438">
    <property type="entry name" value="DUF1541"/>
</dbReference>
<feature type="chain" id="PRO_5039406978" evidence="2">
    <location>
        <begin position="23"/>
        <end position="193"/>
    </location>
</feature>
<sequence>MEKKIIMSLVTIVAALMLSACTGNTNKKESQQEMQTNEMAEKDMEGMDHSEMNPSSNELPEGLKEAENPKFGVGTKAIIHADHMKGMDGAEATIVGAYDTIVYTISYAPTNGGNRVTNHKWVIQEEIEGAGSEPFEPGTQVIINANHMEGMEGVTAKIDSAEETTVYVVDYTSTNGEKIKNHKWLTESELSSP</sequence>
<evidence type="ECO:0000259" key="3">
    <source>
        <dbReference type="Pfam" id="PF07563"/>
    </source>
</evidence>
<gene>
    <name evidence="4" type="primary">ydhK_2</name>
    <name evidence="4" type="ORF">NCTC7582_01257</name>
</gene>
<dbReference type="Pfam" id="PF07563">
    <property type="entry name" value="DUF1541"/>
    <property type="match status" value="2"/>
</dbReference>
<name>A0A2X0Z7C7_9BACI</name>
<dbReference type="Gene3D" id="2.30.30.1210">
    <property type="entry name" value="Domain of unknown function DUF1541"/>
    <property type="match status" value="1"/>
</dbReference>
<dbReference type="RefSeq" id="WP_009374071.1">
    <property type="nucleotide sequence ID" value="NZ_DALZBA010000013.1"/>
</dbReference>
<organism evidence="4 5">
    <name type="scientific">Lysinibacillus capsici</name>
    <dbReference type="NCBI Taxonomy" id="2115968"/>
    <lineage>
        <taxon>Bacteria</taxon>
        <taxon>Bacillati</taxon>
        <taxon>Bacillota</taxon>
        <taxon>Bacilli</taxon>
        <taxon>Bacillales</taxon>
        <taxon>Bacillaceae</taxon>
        <taxon>Lysinibacillus</taxon>
    </lineage>
</organism>
<dbReference type="AlphaFoldDB" id="A0A2X0Z7C7"/>
<evidence type="ECO:0000313" key="5">
    <source>
        <dbReference type="Proteomes" id="UP000251431"/>
    </source>
</evidence>
<proteinExistence type="predicted"/>
<keyword evidence="4" id="KW-0449">Lipoprotein</keyword>
<evidence type="ECO:0000256" key="2">
    <source>
        <dbReference type="SAM" id="SignalP"/>
    </source>
</evidence>
<evidence type="ECO:0000256" key="1">
    <source>
        <dbReference type="SAM" id="MobiDB-lite"/>
    </source>
</evidence>
<dbReference type="GeneID" id="29439217"/>
<accession>A0A2X0Z7C7</accession>
<keyword evidence="2" id="KW-0732">Signal</keyword>
<feature type="domain" description="DUF1541" evidence="3">
    <location>
        <begin position="73"/>
        <end position="124"/>
    </location>
</feature>
<feature type="domain" description="DUF1541" evidence="3">
    <location>
        <begin position="137"/>
        <end position="187"/>
    </location>
</feature>
<protein>
    <submittedName>
        <fullName evidence="4">Putative lipoprotein</fullName>
    </submittedName>
</protein>
<feature type="signal peptide" evidence="2">
    <location>
        <begin position="1"/>
        <end position="22"/>
    </location>
</feature>
<reference evidence="4 5" key="1">
    <citation type="submission" date="2018-06" db="EMBL/GenBank/DDBJ databases">
        <authorList>
            <consortium name="Pathogen Informatics"/>
            <person name="Doyle S."/>
        </authorList>
    </citation>
    <scope>NUCLEOTIDE SEQUENCE [LARGE SCALE GENOMIC DNA]</scope>
    <source>
        <strain evidence="4 5">NCTC7582</strain>
    </source>
</reference>